<keyword evidence="3" id="KW-1185">Reference proteome</keyword>
<dbReference type="Proteomes" id="UP000823388">
    <property type="component" value="Chromosome 8K"/>
</dbReference>
<evidence type="ECO:0000313" key="3">
    <source>
        <dbReference type="Proteomes" id="UP000823388"/>
    </source>
</evidence>
<sequence>MLVLFQRCARRSIPCCKRGRRPTRSWELTIKLAAINASAPAICDHILGEQPANLATPPVRCQTTRPEANLQVRRIASKSRLDPAWGQGGTSPPTLGTPWKEENRGWRRGGTNGEMKKKKRGVAIRSCGGSCVGDDCTMWVKVLDLVASLSGVATNTAVE</sequence>
<protein>
    <submittedName>
        <fullName evidence="2">Uncharacterized protein</fullName>
    </submittedName>
</protein>
<comment type="caution">
    <text evidence="2">The sequence shown here is derived from an EMBL/GenBank/DDBJ whole genome shotgun (WGS) entry which is preliminary data.</text>
</comment>
<reference evidence="2" key="1">
    <citation type="submission" date="2020-05" db="EMBL/GenBank/DDBJ databases">
        <title>WGS assembly of Panicum virgatum.</title>
        <authorList>
            <person name="Lovell J.T."/>
            <person name="Jenkins J."/>
            <person name="Shu S."/>
            <person name="Juenger T.E."/>
            <person name="Schmutz J."/>
        </authorList>
    </citation>
    <scope>NUCLEOTIDE SEQUENCE</scope>
    <source>
        <strain evidence="2">AP13</strain>
    </source>
</reference>
<dbReference type="EMBL" id="CM029051">
    <property type="protein sequence ID" value="KAG2563003.1"/>
    <property type="molecule type" value="Genomic_DNA"/>
</dbReference>
<dbReference type="AlphaFoldDB" id="A0A8T0PM21"/>
<accession>A0A8T0PM21</accession>
<feature type="region of interest" description="Disordered" evidence="1">
    <location>
        <begin position="81"/>
        <end position="117"/>
    </location>
</feature>
<name>A0A8T0PM21_PANVG</name>
<proteinExistence type="predicted"/>
<evidence type="ECO:0000313" key="2">
    <source>
        <dbReference type="EMBL" id="KAG2563003.1"/>
    </source>
</evidence>
<gene>
    <name evidence="2" type="ORF">PVAP13_8KG307500</name>
</gene>
<evidence type="ECO:0000256" key="1">
    <source>
        <dbReference type="SAM" id="MobiDB-lite"/>
    </source>
</evidence>
<organism evidence="2 3">
    <name type="scientific">Panicum virgatum</name>
    <name type="common">Blackwell switchgrass</name>
    <dbReference type="NCBI Taxonomy" id="38727"/>
    <lineage>
        <taxon>Eukaryota</taxon>
        <taxon>Viridiplantae</taxon>
        <taxon>Streptophyta</taxon>
        <taxon>Embryophyta</taxon>
        <taxon>Tracheophyta</taxon>
        <taxon>Spermatophyta</taxon>
        <taxon>Magnoliopsida</taxon>
        <taxon>Liliopsida</taxon>
        <taxon>Poales</taxon>
        <taxon>Poaceae</taxon>
        <taxon>PACMAD clade</taxon>
        <taxon>Panicoideae</taxon>
        <taxon>Panicodae</taxon>
        <taxon>Paniceae</taxon>
        <taxon>Panicinae</taxon>
        <taxon>Panicum</taxon>
        <taxon>Panicum sect. Hiantes</taxon>
    </lineage>
</organism>